<keyword evidence="1" id="KW-0472">Membrane</keyword>
<feature type="transmembrane region" description="Helical" evidence="1">
    <location>
        <begin position="55"/>
        <end position="74"/>
    </location>
</feature>
<protein>
    <submittedName>
        <fullName evidence="2">Uncharacterized protein</fullName>
    </submittedName>
</protein>
<keyword evidence="1" id="KW-0812">Transmembrane</keyword>
<dbReference type="AlphaFoldDB" id="A0A931NIP2"/>
<feature type="transmembrane region" description="Helical" evidence="1">
    <location>
        <begin position="7"/>
        <end position="35"/>
    </location>
</feature>
<organism evidence="2 3">
    <name type="scientific">Inhella proteolytica</name>
    <dbReference type="NCBI Taxonomy" id="2795029"/>
    <lineage>
        <taxon>Bacteria</taxon>
        <taxon>Pseudomonadati</taxon>
        <taxon>Pseudomonadota</taxon>
        <taxon>Betaproteobacteria</taxon>
        <taxon>Burkholderiales</taxon>
        <taxon>Sphaerotilaceae</taxon>
        <taxon>Inhella</taxon>
    </lineage>
</organism>
<evidence type="ECO:0000313" key="3">
    <source>
        <dbReference type="Proteomes" id="UP000613266"/>
    </source>
</evidence>
<comment type="caution">
    <text evidence="2">The sequence shown here is derived from an EMBL/GenBank/DDBJ whole genome shotgun (WGS) entry which is preliminary data.</text>
</comment>
<keyword evidence="1" id="KW-1133">Transmembrane helix</keyword>
<feature type="transmembrane region" description="Helical" evidence="1">
    <location>
        <begin position="144"/>
        <end position="166"/>
    </location>
</feature>
<dbReference type="RefSeq" id="WP_198113503.1">
    <property type="nucleotide sequence ID" value="NZ_JAEDAK010000025.1"/>
</dbReference>
<keyword evidence="3" id="KW-1185">Reference proteome</keyword>
<feature type="transmembrane region" description="Helical" evidence="1">
    <location>
        <begin position="95"/>
        <end position="117"/>
    </location>
</feature>
<proteinExistence type="predicted"/>
<name>A0A931NIP2_9BURK</name>
<dbReference type="EMBL" id="JAEDAK010000025">
    <property type="protein sequence ID" value="MBH9579556.1"/>
    <property type="molecule type" value="Genomic_DNA"/>
</dbReference>
<dbReference type="Proteomes" id="UP000613266">
    <property type="component" value="Unassembled WGS sequence"/>
</dbReference>
<evidence type="ECO:0000313" key="2">
    <source>
        <dbReference type="EMBL" id="MBH9579556.1"/>
    </source>
</evidence>
<accession>A0A931NIP2</accession>
<reference evidence="2" key="1">
    <citation type="submission" date="2020-12" db="EMBL/GenBank/DDBJ databases">
        <title>The genome sequence of Inhella sp. 1Y17.</title>
        <authorList>
            <person name="Liu Y."/>
        </authorList>
    </citation>
    <scope>NUCLEOTIDE SEQUENCE</scope>
    <source>
        <strain evidence="2">1Y17</strain>
    </source>
</reference>
<gene>
    <name evidence="2" type="ORF">I7X39_21875</name>
</gene>
<evidence type="ECO:0000256" key="1">
    <source>
        <dbReference type="SAM" id="Phobius"/>
    </source>
</evidence>
<sequence length="178" mass="19257">MNRHLGIWIGLQMLALICVAIDANTAKLIGSFFIFIPSLELMMAEPMRFPPSSSVFYGISIIAALPLAAFLAMETSPADRFTTVRLGSGNSTTKILTVAYLGWIPIVITLCCLVWFAPLRHVASSSWGGKLFAAATQSEVGQFLIGPIAVLALVSSIDYAIMYLALPFSMLKRLRAGK</sequence>